<organism evidence="3 4">
    <name type="scientific">Collybiopsis confluens</name>
    <dbReference type="NCBI Taxonomy" id="2823264"/>
    <lineage>
        <taxon>Eukaryota</taxon>
        <taxon>Fungi</taxon>
        <taxon>Dikarya</taxon>
        <taxon>Basidiomycota</taxon>
        <taxon>Agaricomycotina</taxon>
        <taxon>Agaricomycetes</taxon>
        <taxon>Agaricomycetidae</taxon>
        <taxon>Agaricales</taxon>
        <taxon>Marasmiineae</taxon>
        <taxon>Omphalotaceae</taxon>
        <taxon>Collybiopsis</taxon>
    </lineage>
</organism>
<accession>A0A8H5MHB4</accession>
<dbReference type="SUPFAM" id="SSF54719">
    <property type="entry name" value="Fe,Mn superoxide dismutase (SOD), C-terminal domain"/>
    <property type="match status" value="1"/>
</dbReference>
<comment type="caution">
    <text evidence="3">The sequence shown here is derived from an EMBL/GenBank/DDBJ whole genome shotgun (WGS) entry which is preliminary data.</text>
</comment>
<reference evidence="3 4" key="1">
    <citation type="journal article" date="2020" name="ISME J.">
        <title>Uncovering the hidden diversity of litter-decomposition mechanisms in mushroom-forming fungi.</title>
        <authorList>
            <person name="Floudas D."/>
            <person name="Bentzer J."/>
            <person name="Ahren D."/>
            <person name="Johansson T."/>
            <person name="Persson P."/>
            <person name="Tunlid A."/>
        </authorList>
    </citation>
    <scope>NUCLEOTIDE SEQUENCE [LARGE SCALE GENOMIC DNA]</scope>
    <source>
        <strain evidence="3 4">CBS 406.79</strain>
    </source>
</reference>
<evidence type="ECO:0000259" key="2">
    <source>
        <dbReference type="Pfam" id="PF02777"/>
    </source>
</evidence>
<protein>
    <recommendedName>
        <fullName evidence="2">Manganese/iron superoxide dismutase C-terminal domain-containing protein</fullName>
    </recommendedName>
</protein>
<evidence type="ECO:0000313" key="3">
    <source>
        <dbReference type="EMBL" id="KAF5393908.1"/>
    </source>
</evidence>
<dbReference type="AlphaFoldDB" id="A0A8H5MHB4"/>
<keyword evidence="4" id="KW-1185">Reference proteome</keyword>
<dbReference type="PANTHER" id="PTHR42769:SF3">
    <property type="entry name" value="SUPEROXIDE DISMUTASE [FE] 2, CHLOROPLASTIC"/>
    <property type="match status" value="1"/>
</dbReference>
<dbReference type="InterPro" id="IPR036314">
    <property type="entry name" value="SOD_C_sf"/>
</dbReference>
<sequence length="279" mass="30354">MHRFGRAGTLSRLKRSSCLPVTRSVHTSKKLPYDIDKGLGDFLPPPALKVVGHDYQNGLLDRLNEEVQGTEMQDQGIVQTIVTAASDRSRVLAFNYASLALNNNFFLSQLKPPSPGYPDHQHLISQKLETDIRHQHGSLAQLKSAFSAAAMGLFTNGWVWFVTDISGNTAVVPTFGPGSLLMRSRAYMAHSKDLELGFGLGQLTRGDPLPPDDPYHGEWKGNLTERNNEAANSRSYSAPTSKSPPPPGTTPSSPASAVSPNLKIQLSPLTPARCILPLY</sequence>
<dbReference type="Proteomes" id="UP000518752">
    <property type="component" value="Unassembled WGS sequence"/>
</dbReference>
<evidence type="ECO:0000313" key="4">
    <source>
        <dbReference type="Proteomes" id="UP000518752"/>
    </source>
</evidence>
<dbReference type="InterPro" id="IPR019832">
    <property type="entry name" value="Mn/Fe_SOD_C"/>
</dbReference>
<dbReference type="Pfam" id="PF02777">
    <property type="entry name" value="Sod_Fe_C"/>
    <property type="match status" value="1"/>
</dbReference>
<dbReference type="SUPFAM" id="SSF46609">
    <property type="entry name" value="Fe,Mn superoxide dismutase (SOD), N-terminal domain"/>
    <property type="match status" value="1"/>
</dbReference>
<dbReference type="GO" id="GO:0046872">
    <property type="term" value="F:metal ion binding"/>
    <property type="evidence" value="ECO:0007669"/>
    <property type="project" value="InterPro"/>
</dbReference>
<dbReference type="PANTHER" id="PTHR42769">
    <property type="entry name" value="SUPEROXIDE DISMUTASE"/>
    <property type="match status" value="1"/>
</dbReference>
<dbReference type="OrthoDB" id="275227at2759"/>
<feature type="region of interest" description="Disordered" evidence="1">
    <location>
        <begin position="228"/>
        <end position="262"/>
    </location>
</feature>
<gene>
    <name evidence="3" type="ORF">D9757_000355</name>
</gene>
<dbReference type="InterPro" id="IPR036324">
    <property type="entry name" value="Mn/Fe_SOD_N_sf"/>
</dbReference>
<dbReference type="EMBL" id="JAACJN010000001">
    <property type="protein sequence ID" value="KAF5393908.1"/>
    <property type="molecule type" value="Genomic_DNA"/>
</dbReference>
<name>A0A8H5MHB4_9AGAR</name>
<dbReference type="Gene3D" id="3.55.40.20">
    <property type="entry name" value="Iron/manganese superoxide dismutase, C-terminal domain"/>
    <property type="match status" value="1"/>
</dbReference>
<feature type="domain" description="Manganese/iron superoxide dismutase C-terminal" evidence="2">
    <location>
        <begin position="126"/>
        <end position="175"/>
    </location>
</feature>
<feature type="compositionally biased region" description="Low complexity" evidence="1">
    <location>
        <begin position="250"/>
        <end position="260"/>
    </location>
</feature>
<dbReference type="GO" id="GO:0004784">
    <property type="term" value="F:superoxide dismutase activity"/>
    <property type="evidence" value="ECO:0007669"/>
    <property type="project" value="InterPro"/>
</dbReference>
<evidence type="ECO:0000256" key="1">
    <source>
        <dbReference type="SAM" id="MobiDB-lite"/>
    </source>
</evidence>
<proteinExistence type="predicted"/>